<evidence type="ECO:0000313" key="3">
    <source>
        <dbReference type="EMBL" id="CAD5225947.1"/>
    </source>
</evidence>
<dbReference type="EMBL" id="CAJFCW020000005">
    <property type="protein sequence ID" value="CAG9121520.1"/>
    <property type="molecule type" value="Genomic_DNA"/>
</dbReference>
<comment type="caution">
    <text evidence="3">The sequence shown here is derived from an EMBL/GenBank/DDBJ whole genome shotgun (WGS) entry which is preliminary data.</text>
</comment>
<accession>A0A811L9G3</accession>
<organism evidence="3 4">
    <name type="scientific">Bursaphelenchus okinawaensis</name>
    <dbReference type="NCBI Taxonomy" id="465554"/>
    <lineage>
        <taxon>Eukaryota</taxon>
        <taxon>Metazoa</taxon>
        <taxon>Ecdysozoa</taxon>
        <taxon>Nematoda</taxon>
        <taxon>Chromadorea</taxon>
        <taxon>Rhabditida</taxon>
        <taxon>Tylenchina</taxon>
        <taxon>Tylenchomorpha</taxon>
        <taxon>Aphelenchoidea</taxon>
        <taxon>Aphelenchoididae</taxon>
        <taxon>Bursaphelenchus</taxon>
    </lineage>
</organism>
<feature type="compositionally biased region" description="Basic and acidic residues" evidence="1">
    <location>
        <begin position="126"/>
        <end position="144"/>
    </location>
</feature>
<dbReference type="PROSITE" id="PS51029">
    <property type="entry name" value="MADF"/>
    <property type="match status" value="1"/>
</dbReference>
<protein>
    <recommendedName>
        <fullName evidence="2">MADF domain-containing protein</fullName>
    </recommendedName>
</protein>
<evidence type="ECO:0000259" key="2">
    <source>
        <dbReference type="PROSITE" id="PS51029"/>
    </source>
</evidence>
<dbReference type="Pfam" id="PF10545">
    <property type="entry name" value="MADF_DNA_bdg"/>
    <property type="match status" value="1"/>
</dbReference>
<name>A0A811L9G3_9BILA</name>
<proteinExistence type="predicted"/>
<evidence type="ECO:0000256" key="1">
    <source>
        <dbReference type="SAM" id="MobiDB-lite"/>
    </source>
</evidence>
<sequence>MEADEYNKSLIEVLVDEPCIYDPSDPAFQNINERHMAYVRLGQRLRDRGASEEQVHRINDRFQVLKRRYMTEYRKVQRGVQSHWAYYEDLTPILNSLAEKAVSNETTSVISDSNLIFSPYSPSPSSDERPAEAKRRHVEEKQRSDFQRSEFSGIFDYVSYRLDNMDEATRKATVEKILRLVHNPSLELVDERVNASTSTPKW</sequence>
<reference evidence="3" key="1">
    <citation type="submission" date="2020-09" db="EMBL/GenBank/DDBJ databases">
        <authorList>
            <person name="Kikuchi T."/>
        </authorList>
    </citation>
    <scope>NUCLEOTIDE SEQUENCE</scope>
    <source>
        <strain evidence="3">SH1</strain>
    </source>
</reference>
<dbReference type="EMBL" id="CAJFDH010000005">
    <property type="protein sequence ID" value="CAD5225947.1"/>
    <property type="molecule type" value="Genomic_DNA"/>
</dbReference>
<dbReference type="Proteomes" id="UP000614601">
    <property type="component" value="Unassembled WGS sequence"/>
</dbReference>
<dbReference type="OrthoDB" id="10262320at2759"/>
<dbReference type="Proteomes" id="UP000783686">
    <property type="component" value="Unassembled WGS sequence"/>
</dbReference>
<feature type="region of interest" description="Disordered" evidence="1">
    <location>
        <begin position="119"/>
        <end position="144"/>
    </location>
</feature>
<dbReference type="AlphaFoldDB" id="A0A811L9G3"/>
<dbReference type="SMART" id="SM00595">
    <property type="entry name" value="MADF"/>
    <property type="match status" value="1"/>
</dbReference>
<gene>
    <name evidence="3" type="ORF">BOKJ2_LOCUS11832</name>
</gene>
<evidence type="ECO:0000313" key="4">
    <source>
        <dbReference type="Proteomes" id="UP000614601"/>
    </source>
</evidence>
<dbReference type="InterPro" id="IPR006578">
    <property type="entry name" value="MADF-dom"/>
</dbReference>
<keyword evidence="4" id="KW-1185">Reference proteome</keyword>
<feature type="domain" description="MADF" evidence="2">
    <location>
        <begin position="9"/>
        <end position="98"/>
    </location>
</feature>